<dbReference type="InterPro" id="IPR001611">
    <property type="entry name" value="Leu-rich_rpt"/>
</dbReference>
<dbReference type="GO" id="GO:0005524">
    <property type="term" value="F:ATP binding"/>
    <property type="evidence" value="ECO:0007669"/>
    <property type="project" value="UniProtKB-KW"/>
</dbReference>
<keyword evidence="2" id="KW-0677">Repeat</keyword>
<dbReference type="OrthoDB" id="2973320at2759"/>
<dbReference type="Pfam" id="PF00931">
    <property type="entry name" value="NB-ARC"/>
    <property type="match status" value="1"/>
</dbReference>
<dbReference type="SUPFAM" id="SSF52540">
    <property type="entry name" value="P-loop containing nucleoside triphosphate hydrolases"/>
    <property type="match status" value="1"/>
</dbReference>
<feature type="domain" description="Disease resistance N-terminal" evidence="7">
    <location>
        <begin position="10"/>
        <end position="103"/>
    </location>
</feature>
<dbReference type="Pfam" id="PF18052">
    <property type="entry name" value="Rx_N"/>
    <property type="match status" value="1"/>
</dbReference>
<evidence type="ECO:0000259" key="9">
    <source>
        <dbReference type="Pfam" id="PF25019"/>
    </source>
</evidence>
<organism evidence="10 11">
    <name type="scientific">Pisum sativum</name>
    <name type="common">Garden pea</name>
    <name type="synonym">Lathyrus oleraceus</name>
    <dbReference type="NCBI Taxonomy" id="3888"/>
    <lineage>
        <taxon>Eukaryota</taxon>
        <taxon>Viridiplantae</taxon>
        <taxon>Streptophyta</taxon>
        <taxon>Embryophyta</taxon>
        <taxon>Tracheophyta</taxon>
        <taxon>Spermatophyta</taxon>
        <taxon>Magnoliopsida</taxon>
        <taxon>eudicotyledons</taxon>
        <taxon>Gunneridae</taxon>
        <taxon>Pentapetalae</taxon>
        <taxon>rosids</taxon>
        <taxon>fabids</taxon>
        <taxon>Fabales</taxon>
        <taxon>Fabaceae</taxon>
        <taxon>Papilionoideae</taxon>
        <taxon>50 kb inversion clade</taxon>
        <taxon>NPAAA clade</taxon>
        <taxon>Hologalegina</taxon>
        <taxon>IRL clade</taxon>
        <taxon>Fabeae</taxon>
        <taxon>Lathyrus</taxon>
    </lineage>
</organism>
<dbReference type="InterPro" id="IPR056789">
    <property type="entry name" value="LRR_R13L1-DRL21"/>
</dbReference>
<dbReference type="InterPro" id="IPR042197">
    <property type="entry name" value="Apaf_helical"/>
</dbReference>
<dbReference type="FunFam" id="1.10.10.10:FF:000322">
    <property type="entry name" value="Probable disease resistance protein At1g63360"/>
    <property type="match status" value="1"/>
</dbReference>
<keyword evidence="1" id="KW-0433">Leucine-rich repeat</keyword>
<keyword evidence="4" id="KW-0611">Plant defense</keyword>
<reference evidence="10 11" key="1">
    <citation type="journal article" date="2022" name="Nat. Genet.">
        <title>Improved pea reference genome and pan-genome highlight genomic features and evolutionary characteristics.</title>
        <authorList>
            <person name="Yang T."/>
            <person name="Liu R."/>
            <person name="Luo Y."/>
            <person name="Hu S."/>
            <person name="Wang D."/>
            <person name="Wang C."/>
            <person name="Pandey M.K."/>
            <person name="Ge S."/>
            <person name="Xu Q."/>
            <person name="Li N."/>
            <person name="Li G."/>
            <person name="Huang Y."/>
            <person name="Saxena R.K."/>
            <person name="Ji Y."/>
            <person name="Li M."/>
            <person name="Yan X."/>
            <person name="He Y."/>
            <person name="Liu Y."/>
            <person name="Wang X."/>
            <person name="Xiang C."/>
            <person name="Varshney R.K."/>
            <person name="Ding H."/>
            <person name="Gao S."/>
            <person name="Zong X."/>
        </authorList>
    </citation>
    <scope>NUCLEOTIDE SEQUENCE [LARGE SCALE GENOMIC DNA]</scope>
    <source>
        <strain evidence="10 11">cv. Zhongwan 6</strain>
    </source>
</reference>
<evidence type="ECO:0000313" key="11">
    <source>
        <dbReference type="Proteomes" id="UP001058974"/>
    </source>
</evidence>
<evidence type="ECO:0000259" key="7">
    <source>
        <dbReference type="Pfam" id="PF18052"/>
    </source>
</evidence>
<feature type="domain" description="Disease resistance protein winged helix" evidence="8">
    <location>
        <begin position="432"/>
        <end position="502"/>
    </location>
</feature>
<evidence type="ECO:0000256" key="4">
    <source>
        <dbReference type="ARBA" id="ARBA00022821"/>
    </source>
</evidence>
<feature type="domain" description="NB-ARC" evidence="6">
    <location>
        <begin position="174"/>
        <end position="345"/>
    </location>
</feature>
<dbReference type="Gramene" id="PSAT_LOCUS20848_t1">
    <property type="protein sequence ID" value="CAL5201639.1"/>
    <property type="gene ID" value="PSAT_LOCUS20848"/>
</dbReference>
<dbReference type="Gene3D" id="1.10.8.430">
    <property type="entry name" value="Helical domain of apoptotic protease-activating factors"/>
    <property type="match status" value="1"/>
</dbReference>
<dbReference type="Gene3D" id="1.20.5.4130">
    <property type="match status" value="1"/>
</dbReference>
<dbReference type="PANTHER" id="PTHR36766:SF40">
    <property type="entry name" value="DISEASE RESISTANCE PROTEIN RGA3"/>
    <property type="match status" value="1"/>
</dbReference>
<feature type="domain" description="R13L1/DRL21-like LRR repeat region" evidence="9">
    <location>
        <begin position="690"/>
        <end position="813"/>
    </location>
</feature>
<keyword evidence="3" id="KW-0547">Nucleotide-binding</keyword>
<dbReference type="InterPro" id="IPR032675">
    <property type="entry name" value="LRR_dom_sf"/>
</dbReference>
<comment type="caution">
    <text evidence="10">The sequence shown here is derived from an EMBL/GenBank/DDBJ whole genome shotgun (WGS) entry which is preliminary data.</text>
</comment>
<sequence length="1320" mass="150353">MAATIIGSAFLSATVQNLVEKLASKEFLDYFKKTKFDDSLLEQLGQTLLTIQPVLDAAEEKQINTPSVKQWLDGLKDALYDAEDLLNQISYDSLQCQMENTQAASKTKQVWNFFFSPSTNNYEEINSQMKKMCLNLKHFAENKDIISLQTKSVGVSRRTPSTPMFNESVMVGRKDDKDKVMNMLLSQSNTSQNNMGVVAIVGMGGVGKTTLAQLAYNDEKVEHHFDLKAWTCVSEDFDVFRVTKALLESVTSKTWNDRNLDILRVELKKNLRDKRFFIVLDDLWNDSYSDWDELASPLIYGKNGSRMIITTRHKKVADVARTFPIFSLDPLSHEDSWFLLSKHAFGSGDFSETQRRNLEPIGRKIARKCGGLPIAAKSLGGLLRSKVDTEEWIEVLNNDIWNLQNDNILPALRLSYQYLSSQLKRCFSYCSIFPKDYPLDRKQLVLLWMAEGFLDHSQDRKTMEEVGDEFFAELLSRSLIQQLHDNYGKQIFVMHDLVNDLATAVSGRSCYRHEFGAKSYENVRHLSYNQETYDVFKKFKTFDKFKRLRSFLAIGLGWAEYNLSRNVVNYLLPTFGRLRVLSLSKYRNITTLPVTVGNLVQLRYLDLSRTNIASLPDTICNLYYLQTLILSECSKLTELPEHVGKLINLRHLYIDRTSIIEMPKQIAELENLQTLNFFVVGKKNIGSTVRELGKFPKLRGKLFIKNLQNVIDVMEASDTNLKSKEHIEELKLQWGKETDDTLNERNVLDMLQPSANLKILNIGLYGGTHFPSWLGDPSFFNMVSLCIDECVNCTTLPPLGQLPSLKDLQIGSMTILETIGPQFYGMAAGGSNSSFQPFQSLENLFFLLMENWKEWHPFPDNMSPFPRLKTLRLLSCPKLKGHLPTHLPSIEEIDIDGCDHLLATPPTQHWLSSIKNIRIREHSNSESNTERTQYSLLESDSPCLLQTIDISNCHMLKSVPKMIINSTCLLCLDLYGISSLNAFPTNGLPTSLQSLCISKCENLTFLPPETWSNYTSLVTLKLKNSCSALTSFPLNCFPVLQDLSIRKCRSLESIFISETSSCSSSTLRSFVVNDCEALRSLPQRMDTLTALESITLCILPNLNLSLCEGAFLPPNLQIIIVYSVRITKPVTEWGLRGLTRVRSMDIRGDDIVKMLLKEPLLPISLVSLKFKSLFEMKSLEANGLRHLSSLDRIYFINCTELVSLSEKAFPSSLKTLYFWNCPRLNSLPEKAFPSSLKTLHFWNCPELNSLSEKVFPSSLKTLIFCECPRLESLPEDSLPTFLEELTIISCPLLEERYKRNEYWSKIAHIPVIKINDQLTI</sequence>
<gene>
    <name evidence="10" type="ORF">KIW84_055905</name>
</gene>
<dbReference type="EMBL" id="JAMSHJ010000005">
    <property type="protein sequence ID" value="KAI5410571.1"/>
    <property type="molecule type" value="Genomic_DNA"/>
</dbReference>
<dbReference type="PANTHER" id="PTHR36766">
    <property type="entry name" value="PLANT BROAD-SPECTRUM MILDEW RESISTANCE PROTEIN RPW8"/>
    <property type="match status" value="1"/>
</dbReference>
<evidence type="ECO:0000313" key="10">
    <source>
        <dbReference type="EMBL" id="KAI5410571.1"/>
    </source>
</evidence>
<dbReference type="InterPro" id="IPR002182">
    <property type="entry name" value="NB-ARC"/>
</dbReference>
<dbReference type="FunFam" id="3.40.50.300:FF:001091">
    <property type="entry name" value="Probable disease resistance protein At1g61300"/>
    <property type="match status" value="1"/>
</dbReference>
<dbReference type="Gene3D" id="3.80.10.10">
    <property type="entry name" value="Ribonuclease Inhibitor"/>
    <property type="match status" value="3"/>
</dbReference>
<dbReference type="Pfam" id="PF00560">
    <property type="entry name" value="LRR_1"/>
    <property type="match status" value="1"/>
</dbReference>
<keyword evidence="11" id="KW-1185">Reference proteome</keyword>
<dbReference type="GO" id="GO:0051707">
    <property type="term" value="P:response to other organism"/>
    <property type="evidence" value="ECO:0007669"/>
    <property type="project" value="UniProtKB-ARBA"/>
</dbReference>
<accession>A0A9D5AKD6</accession>
<evidence type="ECO:0000256" key="2">
    <source>
        <dbReference type="ARBA" id="ARBA00022737"/>
    </source>
</evidence>
<dbReference type="PRINTS" id="PR00364">
    <property type="entry name" value="DISEASERSIST"/>
</dbReference>
<evidence type="ECO:0000256" key="1">
    <source>
        <dbReference type="ARBA" id="ARBA00022614"/>
    </source>
</evidence>
<dbReference type="Gene3D" id="1.10.10.10">
    <property type="entry name" value="Winged helix-like DNA-binding domain superfamily/Winged helix DNA-binding domain"/>
    <property type="match status" value="1"/>
</dbReference>
<dbReference type="SUPFAM" id="SSF52058">
    <property type="entry name" value="L domain-like"/>
    <property type="match status" value="2"/>
</dbReference>
<dbReference type="Proteomes" id="UP001058974">
    <property type="component" value="Chromosome 5"/>
</dbReference>
<evidence type="ECO:0000259" key="6">
    <source>
        <dbReference type="Pfam" id="PF00931"/>
    </source>
</evidence>
<dbReference type="Gene3D" id="3.40.50.300">
    <property type="entry name" value="P-loop containing nucleotide triphosphate hydrolases"/>
    <property type="match status" value="1"/>
</dbReference>
<keyword evidence="5" id="KW-0067">ATP-binding</keyword>
<dbReference type="Pfam" id="PF23559">
    <property type="entry name" value="WHD_DRP"/>
    <property type="match status" value="1"/>
</dbReference>
<dbReference type="InterPro" id="IPR027417">
    <property type="entry name" value="P-loop_NTPase"/>
</dbReference>
<evidence type="ECO:0000256" key="5">
    <source>
        <dbReference type="ARBA" id="ARBA00022840"/>
    </source>
</evidence>
<dbReference type="GO" id="GO:0043531">
    <property type="term" value="F:ADP binding"/>
    <property type="evidence" value="ECO:0007669"/>
    <property type="project" value="InterPro"/>
</dbReference>
<evidence type="ECO:0000259" key="8">
    <source>
        <dbReference type="Pfam" id="PF23559"/>
    </source>
</evidence>
<protein>
    <submittedName>
        <fullName evidence="10">Uncharacterized protein</fullName>
    </submittedName>
</protein>
<dbReference type="Gramene" id="Psat05G0590500-T1">
    <property type="protein sequence ID" value="KAI5410571.1"/>
    <property type="gene ID" value="KIW84_055905"/>
</dbReference>
<dbReference type="Pfam" id="PF25019">
    <property type="entry name" value="LRR_R13L1-DRL21"/>
    <property type="match status" value="1"/>
</dbReference>
<name>A0A9D5AKD6_PEA</name>
<evidence type="ECO:0000256" key="3">
    <source>
        <dbReference type="ARBA" id="ARBA00022741"/>
    </source>
</evidence>
<proteinExistence type="predicted"/>
<dbReference type="InterPro" id="IPR036388">
    <property type="entry name" value="WH-like_DNA-bd_sf"/>
</dbReference>
<dbReference type="GO" id="GO:0006952">
    <property type="term" value="P:defense response"/>
    <property type="evidence" value="ECO:0007669"/>
    <property type="project" value="UniProtKB-KW"/>
</dbReference>
<dbReference type="InterPro" id="IPR058922">
    <property type="entry name" value="WHD_DRP"/>
</dbReference>
<dbReference type="InterPro" id="IPR041118">
    <property type="entry name" value="Rx_N"/>
</dbReference>